<reference evidence="2" key="2">
    <citation type="submission" date="2016-01" db="EMBL/GenBank/DDBJ databases">
        <title>Diatom-associated endosymboitic cyanobacterium lacks core nitrogen metabolism enzymes.</title>
        <authorList>
            <person name="Hilton J.A."/>
            <person name="Foster R.A."/>
            <person name="Tripp H.J."/>
            <person name="Carter B.J."/>
            <person name="Zehr J.P."/>
            <person name="Villareal T.A."/>
        </authorList>
    </citation>
    <scope>NUCLEOTIDE SEQUENCE [LARGE SCALE GENOMIC DNA]</scope>
    <source>
        <strain evidence="2">HH01</strain>
    </source>
</reference>
<dbReference type="Proteomes" id="UP000053051">
    <property type="component" value="Unassembled WGS sequence"/>
</dbReference>
<evidence type="ECO:0000313" key="2">
    <source>
        <dbReference type="Proteomes" id="UP000053051"/>
    </source>
</evidence>
<name>M1X356_9NOST</name>
<comment type="caution">
    <text evidence="1">The sequence shown here is derived from an EMBL/GenBank/DDBJ whole genome shotgun (WGS) entry which is preliminary data.</text>
</comment>
<organism evidence="1 2">
    <name type="scientific">Richelia intracellularis HH01</name>
    <dbReference type="NCBI Taxonomy" id="1165094"/>
    <lineage>
        <taxon>Bacteria</taxon>
        <taxon>Bacillati</taxon>
        <taxon>Cyanobacteriota</taxon>
        <taxon>Cyanophyceae</taxon>
        <taxon>Nostocales</taxon>
        <taxon>Nostocaceae</taxon>
        <taxon>Richelia</taxon>
    </lineage>
</organism>
<dbReference type="AlphaFoldDB" id="M1X356"/>
<keyword evidence="2" id="KW-1185">Reference proteome</keyword>
<accession>M1X356</accession>
<evidence type="ECO:0000313" key="1">
    <source>
        <dbReference type="EMBL" id="CCH67990.1"/>
    </source>
</evidence>
<gene>
    <name evidence="1" type="ORF">RINTHH_18350</name>
</gene>
<reference evidence="1 2" key="1">
    <citation type="submission" date="2012-05" db="EMBL/GenBank/DDBJ databases">
        <authorList>
            <person name="Hilton J."/>
        </authorList>
    </citation>
    <scope>NUCLEOTIDE SEQUENCE [LARGE SCALE GENOMIC DNA]</scope>
    <source>
        <strain evidence="1 2">HH01</strain>
    </source>
</reference>
<dbReference type="EMBL" id="CAIY01000073">
    <property type="protein sequence ID" value="CCH67990.1"/>
    <property type="molecule type" value="Genomic_DNA"/>
</dbReference>
<protein>
    <submittedName>
        <fullName evidence="1">Uncharacterized protein</fullName>
    </submittedName>
</protein>
<sequence length="54" mass="6110">MVAFAKLCILPDGFTIIADDVYVYIPITRNKNVIWFITHNSTPKSLNQIEIGKS</sequence>
<proteinExistence type="predicted"/>